<proteinExistence type="predicted"/>
<evidence type="ECO:0000313" key="3">
    <source>
        <dbReference type="Proteomes" id="UP000011135"/>
    </source>
</evidence>
<feature type="region of interest" description="Disordered" evidence="1">
    <location>
        <begin position="1"/>
        <end position="25"/>
    </location>
</feature>
<keyword evidence="3" id="KW-1185">Reference proteome</keyword>
<evidence type="ECO:0000256" key="1">
    <source>
        <dbReference type="SAM" id="MobiDB-lite"/>
    </source>
</evidence>
<organism evidence="2 3">
    <name type="scientific">Fulvivirga imtechensis AK7</name>
    <dbReference type="NCBI Taxonomy" id="1237149"/>
    <lineage>
        <taxon>Bacteria</taxon>
        <taxon>Pseudomonadati</taxon>
        <taxon>Bacteroidota</taxon>
        <taxon>Cytophagia</taxon>
        <taxon>Cytophagales</taxon>
        <taxon>Fulvivirgaceae</taxon>
        <taxon>Fulvivirga</taxon>
    </lineage>
</organism>
<protein>
    <submittedName>
        <fullName evidence="2">Uncharacterized protein</fullName>
    </submittedName>
</protein>
<evidence type="ECO:0000313" key="2">
    <source>
        <dbReference type="EMBL" id="ELR72506.1"/>
    </source>
</evidence>
<comment type="caution">
    <text evidence="2">The sequence shown here is derived from an EMBL/GenBank/DDBJ whole genome shotgun (WGS) entry which is preliminary data.</text>
</comment>
<dbReference type="Proteomes" id="UP000011135">
    <property type="component" value="Unassembled WGS sequence"/>
</dbReference>
<accession>L8JU13</accession>
<reference evidence="2 3" key="1">
    <citation type="submission" date="2012-12" db="EMBL/GenBank/DDBJ databases">
        <title>Genome assembly of Fulvivirga imtechensis AK7.</title>
        <authorList>
            <person name="Nupur N."/>
            <person name="Khatri I."/>
            <person name="Kumar R."/>
            <person name="Subramanian S."/>
            <person name="Pinnaka A."/>
        </authorList>
    </citation>
    <scope>NUCLEOTIDE SEQUENCE [LARGE SCALE GENOMIC DNA]</scope>
    <source>
        <strain evidence="2 3">AK7</strain>
    </source>
</reference>
<sequence>MIKWLKNKSHSDQEQKNSHQNQNDSISNRYIRQLIYLL</sequence>
<name>L8JU13_9BACT</name>
<dbReference type="AlphaFoldDB" id="L8JU13"/>
<dbReference type="EMBL" id="AMZN01000020">
    <property type="protein sequence ID" value="ELR72506.1"/>
    <property type="molecule type" value="Genomic_DNA"/>
</dbReference>
<gene>
    <name evidence="2" type="ORF">C900_01448</name>
</gene>